<dbReference type="EC" id="1.1.1.100" evidence="3"/>
<dbReference type="RefSeq" id="WP_184221321.1">
    <property type="nucleotide sequence ID" value="NZ_JACHIP010000006.1"/>
</dbReference>
<dbReference type="PRINTS" id="PR00081">
    <property type="entry name" value="GDHRDH"/>
</dbReference>
<dbReference type="SUPFAM" id="SSF51735">
    <property type="entry name" value="NAD(P)-binding Rossmann-fold domains"/>
    <property type="match status" value="1"/>
</dbReference>
<dbReference type="Pfam" id="PF13561">
    <property type="entry name" value="adh_short_C2"/>
    <property type="match status" value="1"/>
</dbReference>
<gene>
    <name evidence="3" type="ORF">HDF16_004364</name>
</gene>
<dbReference type="PANTHER" id="PTHR43639:SF1">
    <property type="entry name" value="SHORT-CHAIN DEHYDROGENASE_REDUCTASE FAMILY PROTEIN"/>
    <property type="match status" value="1"/>
</dbReference>
<dbReference type="PANTHER" id="PTHR43639">
    <property type="entry name" value="OXIDOREDUCTASE, SHORT-CHAIN DEHYDROGENASE/REDUCTASE FAMILY (AFU_ORTHOLOGUE AFUA_5G02870)"/>
    <property type="match status" value="1"/>
</dbReference>
<dbReference type="PRINTS" id="PR00080">
    <property type="entry name" value="SDRFAMILY"/>
</dbReference>
<protein>
    <submittedName>
        <fullName evidence="3">3-oxoacyl-[acyl-carrier protein] reductase</fullName>
        <ecNumber evidence="3">1.1.1.100</ecNumber>
    </submittedName>
</protein>
<accession>A0A7W7ZH55</accession>
<proteinExistence type="inferred from homology"/>
<dbReference type="AlphaFoldDB" id="A0A7W7ZH55"/>
<dbReference type="FunFam" id="3.40.50.720:FF:000084">
    <property type="entry name" value="Short-chain dehydrogenase reductase"/>
    <property type="match status" value="1"/>
</dbReference>
<sequence>MSKLAGRVALVTGASKGFGAAIAKGLAAEGAAVVVNYSSDKAGADRTVAEITGVGGRAVAVQASVSNTNDVKRLIEVVASSFEKLDILVNNAGVYTFGPLEEFEESEFHRQFSTNVLGCLLVTRACLPLLGEGGGTVINIGTAGTTLNLSGTVLYTATKGALDSITRVLANELGPKKIRVNSVNAGIAFTEGVTSMGMTTETDFVVNLTGRTPLGRIGNPEDIADVVVFLATDSARWVTGQHIQASGGLR</sequence>
<reference evidence="3 4" key="1">
    <citation type="submission" date="2020-08" db="EMBL/GenBank/DDBJ databases">
        <title>Genomic Encyclopedia of Type Strains, Phase IV (KMG-V): Genome sequencing to study the core and pangenomes of soil and plant-associated prokaryotes.</title>
        <authorList>
            <person name="Whitman W."/>
        </authorList>
    </citation>
    <scope>NUCLEOTIDE SEQUENCE [LARGE SCALE GENOMIC DNA]</scope>
    <source>
        <strain evidence="3 4">M8UP14</strain>
    </source>
</reference>
<dbReference type="Proteomes" id="UP000540989">
    <property type="component" value="Unassembled WGS sequence"/>
</dbReference>
<evidence type="ECO:0000256" key="2">
    <source>
        <dbReference type="ARBA" id="ARBA00023002"/>
    </source>
</evidence>
<evidence type="ECO:0000256" key="1">
    <source>
        <dbReference type="ARBA" id="ARBA00006484"/>
    </source>
</evidence>
<organism evidence="3 4">
    <name type="scientific">Granulicella aggregans</name>
    <dbReference type="NCBI Taxonomy" id="474949"/>
    <lineage>
        <taxon>Bacteria</taxon>
        <taxon>Pseudomonadati</taxon>
        <taxon>Acidobacteriota</taxon>
        <taxon>Terriglobia</taxon>
        <taxon>Terriglobales</taxon>
        <taxon>Acidobacteriaceae</taxon>
        <taxon>Granulicella</taxon>
    </lineage>
</organism>
<dbReference type="EMBL" id="JACHIP010000006">
    <property type="protein sequence ID" value="MBB5059638.1"/>
    <property type="molecule type" value="Genomic_DNA"/>
</dbReference>
<name>A0A7W7ZH55_9BACT</name>
<dbReference type="GO" id="GO:0004316">
    <property type="term" value="F:3-oxoacyl-[acyl-carrier-protein] reductase (NADPH) activity"/>
    <property type="evidence" value="ECO:0007669"/>
    <property type="project" value="UniProtKB-EC"/>
</dbReference>
<comment type="caution">
    <text evidence="3">The sequence shown here is derived from an EMBL/GenBank/DDBJ whole genome shotgun (WGS) entry which is preliminary data.</text>
</comment>
<evidence type="ECO:0000313" key="3">
    <source>
        <dbReference type="EMBL" id="MBB5059638.1"/>
    </source>
</evidence>
<evidence type="ECO:0000313" key="4">
    <source>
        <dbReference type="Proteomes" id="UP000540989"/>
    </source>
</evidence>
<keyword evidence="2 3" id="KW-0560">Oxidoreductase</keyword>
<comment type="similarity">
    <text evidence="1">Belongs to the short-chain dehydrogenases/reductases (SDR) family.</text>
</comment>
<dbReference type="Gene3D" id="3.40.50.720">
    <property type="entry name" value="NAD(P)-binding Rossmann-like Domain"/>
    <property type="match status" value="1"/>
</dbReference>
<dbReference type="InterPro" id="IPR002347">
    <property type="entry name" value="SDR_fam"/>
</dbReference>
<keyword evidence="4" id="KW-1185">Reference proteome</keyword>
<dbReference type="InterPro" id="IPR036291">
    <property type="entry name" value="NAD(P)-bd_dom_sf"/>
</dbReference>
<dbReference type="NCBIfam" id="NF005559">
    <property type="entry name" value="PRK07231.1"/>
    <property type="match status" value="1"/>
</dbReference>